<dbReference type="GO" id="GO:0047570">
    <property type="term" value="F:3-oxoadipate enol-lactonase activity"/>
    <property type="evidence" value="ECO:0007669"/>
    <property type="project" value="UniProtKB-EC"/>
</dbReference>
<feature type="domain" description="AB hydrolase-1" evidence="1">
    <location>
        <begin position="49"/>
        <end position="303"/>
    </location>
</feature>
<dbReference type="GO" id="GO:0046503">
    <property type="term" value="P:glycerolipid catabolic process"/>
    <property type="evidence" value="ECO:0007669"/>
    <property type="project" value="TreeGrafter"/>
</dbReference>
<sequence length="335" mass="37101">MRAIIQNGPKLPWYPGMVPLSSEVPTRSGIARNGDVELFYEDLGDPQDPAIILVMGVAAQLPMWPDGFCRRLLDHGYRVIRFDNRDCGLSTKLDGHKAPGSVQRRVIRYAFGMGSEVPYTLVDMAEDVRTLIDHLGLNTVHIAGASMGGMIVQVFAGTYPERVNSVGIIYSATGRPFSRLPSWQLIKTAMNTPGKNATAEEWLEFEVNTGIVYNGPDNLPSREELRRRILEHRARSDYKIGTVRQFDAILGTGSLLRFTRAITAPTVVIHGRNDPLVPYQNGRVVAKNIRNARFALIDGMGHDLPEPVWEPVTSELLATFGCGTSHSRGTAYRTE</sequence>
<evidence type="ECO:0000313" key="2">
    <source>
        <dbReference type="EMBL" id="TDZ50641.1"/>
    </source>
</evidence>
<dbReference type="Pfam" id="PF00561">
    <property type="entry name" value="Abhydrolase_1"/>
    <property type="match status" value="1"/>
</dbReference>
<evidence type="ECO:0000313" key="3">
    <source>
        <dbReference type="Proteomes" id="UP000295165"/>
    </source>
</evidence>
<dbReference type="InterPro" id="IPR000073">
    <property type="entry name" value="AB_hydrolase_1"/>
</dbReference>
<dbReference type="PANTHER" id="PTHR43433:SF5">
    <property type="entry name" value="AB HYDROLASE-1 DOMAIN-CONTAINING PROTEIN"/>
    <property type="match status" value="1"/>
</dbReference>
<organism evidence="2 3">
    <name type="scientific">Mycobacteroides franklinii</name>
    <dbReference type="NCBI Taxonomy" id="948102"/>
    <lineage>
        <taxon>Bacteria</taxon>
        <taxon>Bacillati</taxon>
        <taxon>Actinomycetota</taxon>
        <taxon>Actinomycetes</taxon>
        <taxon>Mycobacteriales</taxon>
        <taxon>Mycobacteriaceae</taxon>
        <taxon>Mycobacteroides</taxon>
    </lineage>
</organism>
<protein>
    <submittedName>
        <fullName evidence="2">3-oxoadipate enol-lactonase 2</fullName>
        <ecNumber evidence="2">3.1.1.24</ecNumber>
    </submittedName>
</protein>
<dbReference type="EMBL" id="PECC01000027">
    <property type="protein sequence ID" value="TDZ50641.1"/>
    <property type="molecule type" value="Genomic_DNA"/>
</dbReference>
<name>A0A4R8R3B9_9MYCO</name>
<proteinExistence type="predicted"/>
<keyword evidence="2" id="KW-0378">Hydrolase</keyword>
<dbReference type="InterPro" id="IPR050471">
    <property type="entry name" value="AB_hydrolase"/>
</dbReference>
<evidence type="ECO:0000259" key="1">
    <source>
        <dbReference type="Pfam" id="PF00561"/>
    </source>
</evidence>
<dbReference type="Gene3D" id="3.40.50.1820">
    <property type="entry name" value="alpha/beta hydrolase"/>
    <property type="match status" value="1"/>
</dbReference>
<dbReference type="EC" id="3.1.1.24" evidence="2"/>
<keyword evidence="3" id="KW-1185">Reference proteome</keyword>
<dbReference type="AlphaFoldDB" id="A0A4R8R3B9"/>
<dbReference type="PANTHER" id="PTHR43433">
    <property type="entry name" value="HYDROLASE, ALPHA/BETA FOLD FAMILY PROTEIN"/>
    <property type="match status" value="1"/>
</dbReference>
<dbReference type="InterPro" id="IPR029058">
    <property type="entry name" value="AB_hydrolase_fold"/>
</dbReference>
<reference evidence="2 3" key="1">
    <citation type="journal article" date="2019" name="Sci. Rep.">
        <title>Extended insight into the Mycobacterium chelonae-abscessus complex through whole genome sequencing of Mycobacterium salmoniphilum outbreak and Mycobacterium salmoniphilum-like strains.</title>
        <authorList>
            <person name="Behra P.R.K."/>
            <person name="Das S."/>
            <person name="Pettersson B.M.F."/>
            <person name="Shirreff L."/>
            <person name="DuCote T."/>
            <person name="Jacobsson K.G."/>
            <person name="Ennis D.G."/>
            <person name="Kirsebom L.A."/>
        </authorList>
    </citation>
    <scope>NUCLEOTIDE SEQUENCE [LARGE SCALE GENOMIC DNA]</scope>
    <source>
        <strain evidence="2 3">CCUG 63697</strain>
    </source>
</reference>
<dbReference type="Proteomes" id="UP000295165">
    <property type="component" value="Unassembled WGS sequence"/>
</dbReference>
<accession>A0A4R8R3B9</accession>
<gene>
    <name evidence="2" type="primary">catD_1</name>
    <name evidence="2" type="ORF">CCUG63697_02146</name>
</gene>
<dbReference type="GO" id="GO:0004806">
    <property type="term" value="F:triacylglycerol lipase activity"/>
    <property type="evidence" value="ECO:0007669"/>
    <property type="project" value="TreeGrafter"/>
</dbReference>
<comment type="caution">
    <text evidence="2">The sequence shown here is derived from an EMBL/GenBank/DDBJ whole genome shotgun (WGS) entry which is preliminary data.</text>
</comment>
<dbReference type="SUPFAM" id="SSF53474">
    <property type="entry name" value="alpha/beta-Hydrolases"/>
    <property type="match status" value="1"/>
</dbReference>